<dbReference type="Proteomes" id="UP001597034">
    <property type="component" value="Unassembled WGS sequence"/>
</dbReference>
<gene>
    <name evidence="1" type="ORF">ACFSBL_09635</name>
</gene>
<accession>A0ABD6DL03</accession>
<name>A0ABD6DL03_9EURY</name>
<organism evidence="1 2">
    <name type="scientific">Haloarchaeobius litoreus</name>
    <dbReference type="NCBI Taxonomy" id="755306"/>
    <lineage>
        <taxon>Archaea</taxon>
        <taxon>Methanobacteriati</taxon>
        <taxon>Methanobacteriota</taxon>
        <taxon>Stenosarchaea group</taxon>
        <taxon>Halobacteria</taxon>
        <taxon>Halobacteriales</taxon>
        <taxon>Halorubellaceae</taxon>
        <taxon>Haloarchaeobius</taxon>
    </lineage>
</organism>
<evidence type="ECO:0000313" key="1">
    <source>
        <dbReference type="EMBL" id="MFD1645944.1"/>
    </source>
</evidence>
<reference evidence="1 2" key="1">
    <citation type="journal article" date="2019" name="Int. J. Syst. Evol. Microbiol.">
        <title>The Global Catalogue of Microorganisms (GCM) 10K type strain sequencing project: providing services to taxonomists for standard genome sequencing and annotation.</title>
        <authorList>
            <consortium name="The Broad Institute Genomics Platform"/>
            <consortium name="The Broad Institute Genome Sequencing Center for Infectious Disease"/>
            <person name="Wu L."/>
            <person name="Ma J."/>
        </authorList>
    </citation>
    <scope>NUCLEOTIDE SEQUENCE [LARGE SCALE GENOMIC DNA]</scope>
    <source>
        <strain evidence="1 2">CGMCC 1.10390</strain>
    </source>
</reference>
<dbReference type="AlphaFoldDB" id="A0ABD6DL03"/>
<dbReference type="RefSeq" id="WP_256398531.1">
    <property type="nucleotide sequence ID" value="NZ_JANHJR010000001.1"/>
</dbReference>
<sequence>MRVSGYLDRLVERFDAEPRPGDELETVAAPDGTATIVPVNDVQETRLETKFATEAWITTDKLYSLDDQR</sequence>
<proteinExistence type="predicted"/>
<evidence type="ECO:0000313" key="2">
    <source>
        <dbReference type="Proteomes" id="UP001597034"/>
    </source>
</evidence>
<comment type="caution">
    <text evidence="1">The sequence shown here is derived from an EMBL/GenBank/DDBJ whole genome shotgun (WGS) entry which is preliminary data.</text>
</comment>
<protein>
    <submittedName>
        <fullName evidence="1">Uncharacterized protein</fullName>
    </submittedName>
</protein>
<keyword evidence="2" id="KW-1185">Reference proteome</keyword>
<dbReference type="EMBL" id="JBHUDO010000002">
    <property type="protein sequence ID" value="MFD1645944.1"/>
    <property type="molecule type" value="Genomic_DNA"/>
</dbReference>